<dbReference type="PANTHER" id="PTHR30572">
    <property type="entry name" value="MEMBRANE COMPONENT OF TRANSPORTER-RELATED"/>
    <property type="match status" value="1"/>
</dbReference>
<accession>A0A0L6JIR6</accession>
<dbReference type="Proteomes" id="UP000036923">
    <property type="component" value="Unassembled WGS sequence"/>
</dbReference>
<feature type="domain" description="ABC3 transporter permease C-terminal" evidence="8">
    <location>
        <begin position="109"/>
        <end position="228"/>
    </location>
</feature>
<keyword evidence="4 7" id="KW-1133">Transmembrane helix</keyword>
<dbReference type="InterPro" id="IPR050250">
    <property type="entry name" value="Macrolide_Exporter_MacB"/>
</dbReference>
<evidence type="ECO:0000256" key="5">
    <source>
        <dbReference type="ARBA" id="ARBA00023136"/>
    </source>
</evidence>
<dbReference type="GO" id="GO:0005886">
    <property type="term" value="C:plasma membrane"/>
    <property type="evidence" value="ECO:0007669"/>
    <property type="project" value="UniProtKB-SubCell"/>
</dbReference>
<keyword evidence="5 7" id="KW-0472">Membrane</keyword>
<organism evidence="9 10">
    <name type="scientific">Pseudobacteroides cellulosolvens ATCC 35603 = DSM 2933</name>
    <dbReference type="NCBI Taxonomy" id="398512"/>
    <lineage>
        <taxon>Bacteria</taxon>
        <taxon>Bacillati</taxon>
        <taxon>Bacillota</taxon>
        <taxon>Clostridia</taxon>
        <taxon>Eubacteriales</taxon>
        <taxon>Oscillospiraceae</taxon>
        <taxon>Pseudobacteroides</taxon>
    </lineage>
</organism>
<comment type="subcellular location">
    <subcellularLocation>
        <location evidence="1">Cell membrane</location>
        <topology evidence="1">Multi-pass membrane protein</topology>
    </subcellularLocation>
</comment>
<evidence type="ECO:0000256" key="3">
    <source>
        <dbReference type="ARBA" id="ARBA00022692"/>
    </source>
</evidence>
<protein>
    <recommendedName>
        <fullName evidence="8">ABC3 transporter permease C-terminal domain-containing protein</fullName>
    </recommendedName>
</protein>
<keyword evidence="3 7" id="KW-0812">Transmembrane</keyword>
<dbReference type="Pfam" id="PF02687">
    <property type="entry name" value="FtsX"/>
    <property type="match status" value="1"/>
</dbReference>
<evidence type="ECO:0000256" key="2">
    <source>
        <dbReference type="ARBA" id="ARBA00022475"/>
    </source>
</evidence>
<gene>
    <name evidence="9" type="ORF">Bccel_0890</name>
</gene>
<name>A0A0L6JIR6_9FIRM</name>
<comment type="similarity">
    <text evidence="6">Belongs to the ABC-4 integral membrane protein family.</text>
</comment>
<feature type="transmembrane region" description="Helical" evidence="7">
    <location>
        <begin position="108"/>
        <end position="126"/>
    </location>
</feature>
<evidence type="ECO:0000313" key="10">
    <source>
        <dbReference type="Proteomes" id="UP000036923"/>
    </source>
</evidence>
<evidence type="ECO:0000256" key="4">
    <source>
        <dbReference type="ARBA" id="ARBA00022989"/>
    </source>
</evidence>
<reference evidence="10" key="1">
    <citation type="submission" date="2015-07" db="EMBL/GenBank/DDBJ databases">
        <title>Near-Complete Genome Sequence of the Cellulolytic Bacterium Bacteroides (Pseudobacteroides) cellulosolvens ATCC 35603.</title>
        <authorList>
            <person name="Dassa B."/>
            <person name="Utturkar S.M."/>
            <person name="Klingeman D.M."/>
            <person name="Hurt R.A."/>
            <person name="Keller M."/>
            <person name="Xu J."/>
            <person name="Reddy Y.H.K."/>
            <person name="Borovok I."/>
            <person name="Grinberg I.R."/>
            <person name="Lamed R."/>
            <person name="Zhivin O."/>
            <person name="Bayer E.A."/>
            <person name="Brown S.D."/>
        </authorList>
    </citation>
    <scope>NUCLEOTIDE SEQUENCE [LARGE SCALE GENOMIC DNA]</scope>
    <source>
        <strain evidence="10">DSM 2933</strain>
    </source>
</reference>
<feature type="transmembrane region" description="Helical" evidence="7">
    <location>
        <begin position="147"/>
        <end position="173"/>
    </location>
</feature>
<evidence type="ECO:0000313" key="9">
    <source>
        <dbReference type="EMBL" id="KNY25630.1"/>
    </source>
</evidence>
<evidence type="ECO:0000256" key="7">
    <source>
        <dbReference type="SAM" id="Phobius"/>
    </source>
</evidence>
<dbReference type="RefSeq" id="WP_082225122.1">
    <property type="nucleotide sequence ID" value="NZ_LGTC01000001.1"/>
</dbReference>
<evidence type="ECO:0000256" key="1">
    <source>
        <dbReference type="ARBA" id="ARBA00004651"/>
    </source>
</evidence>
<dbReference type="STRING" id="398512.Bccel_0890"/>
<keyword evidence="10" id="KW-1185">Reference proteome</keyword>
<comment type="caution">
    <text evidence="9">The sequence shown here is derived from an EMBL/GenBank/DDBJ whole genome shotgun (WGS) entry which is preliminary data.</text>
</comment>
<proteinExistence type="inferred from homology"/>
<feature type="transmembrane region" description="Helical" evidence="7">
    <location>
        <begin position="204"/>
        <end position="225"/>
    </location>
</feature>
<dbReference type="GO" id="GO:0022857">
    <property type="term" value="F:transmembrane transporter activity"/>
    <property type="evidence" value="ECO:0007669"/>
    <property type="project" value="TreeGrafter"/>
</dbReference>
<keyword evidence="2" id="KW-1003">Cell membrane</keyword>
<dbReference type="InterPro" id="IPR003838">
    <property type="entry name" value="ABC3_permease_C"/>
</dbReference>
<evidence type="ECO:0000259" key="8">
    <source>
        <dbReference type="Pfam" id="PF02687"/>
    </source>
</evidence>
<sequence>MGTHNYFEAVVYAFIDYWPTYNPNIKNKSGTTSYFIVANLDYIHARYSVEPYEVWLKKKNNATSNQIYNDLAGKNINIEERKDSTEQIINMKNDPIFQGTNGALTLDFLVTLIVCIIGFLIYWIMSIQKRILQFGIFRAMGLTLKKVLGMLLCEQILITGSSVLFGIILGNFVSKIFIPMLQLVYSSEEQLPPFKVIFDQSDYIRLYIFVGIMISIGFIVLGAIISKIKINQALKLGED</sequence>
<dbReference type="PANTHER" id="PTHR30572:SF4">
    <property type="entry name" value="ABC TRANSPORTER PERMEASE YTRF"/>
    <property type="match status" value="1"/>
</dbReference>
<dbReference type="EMBL" id="LGTC01000001">
    <property type="protein sequence ID" value="KNY25630.1"/>
    <property type="molecule type" value="Genomic_DNA"/>
</dbReference>
<dbReference type="AlphaFoldDB" id="A0A0L6JIR6"/>
<evidence type="ECO:0000256" key="6">
    <source>
        <dbReference type="ARBA" id="ARBA00038076"/>
    </source>
</evidence>